<evidence type="ECO:0000256" key="1">
    <source>
        <dbReference type="SAM" id="Phobius"/>
    </source>
</evidence>
<reference evidence="3" key="1">
    <citation type="journal article" date="2023" name="Mol. Phylogenet. Evol.">
        <title>Genome-scale phylogeny and comparative genomics of the fungal order Sordariales.</title>
        <authorList>
            <person name="Hensen N."/>
            <person name="Bonometti L."/>
            <person name="Westerberg I."/>
            <person name="Brannstrom I.O."/>
            <person name="Guillou S."/>
            <person name="Cros-Aarteil S."/>
            <person name="Calhoun S."/>
            <person name="Haridas S."/>
            <person name="Kuo A."/>
            <person name="Mondo S."/>
            <person name="Pangilinan J."/>
            <person name="Riley R."/>
            <person name="LaButti K."/>
            <person name="Andreopoulos B."/>
            <person name="Lipzen A."/>
            <person name="Chen C."/>
            <person name="Yan M."/>
            <person name="Daum C."/>
            <person name="Ng V."/>
            <person name="Clum A."/>
            <person name="Steindorff A."/>
            <person name="Ohm R.A."/>
            <person name="Martin F."/>
            <person name="Silar P."/>
            <person name="Natvig D.O."/>
            <person name="Lalanne C."/>
            <person name="Gautier V."/>
            <person name="Ament-Velasquez S.L."/>
            <person name="Kruys A."/>
            <person name="Hutchinson M.I."/>
            <person name="Powell A.J."/>
            <person name="Barry K."/>
            <person name="Miller A.N."/>
            <person name="Grigoriev I.V."/>
            <person name="Debuchy R."/>
            <person name="Gladieux P."/>
            <person name="Hiltunen Thoren M."/>
            <person name="Johannesson H."/>
        </authorList>
    </citation>
    <scope>NUCLEOTIDE SEQUENCE</scope>
    <source>
        <strain evidence="3">PSN293</strain>
    </source>
</reference>
<dbReference type="PANTHER" id="PTHR37013:SF3">
    <property type="entry name" value="INTEGRAL MEMBRANE PROTEIN (AFU_ORTHOLOGUE AFUA_1G05950)"/>
    <property type="match status" value="1"/>
</dbReference>
<feature type="transmembrane region" description="Helical" evidence="1">
    <location>
        <begin position="6"/>
        <end position="30"/>
    </location>
</feature>
<evidence type="ECO:0000259" key="2">
    <source>
        <dbReference type="Pfam" id="PF24802"/>
    </source>
</evidence>
<accession>A0AAN7B660</accession>
<comment type="caution">
    <text evidence="3">The sequence shown here is derived from an EMBL/GenBank/DDBJ whole genome shotgun (WGS) entry which is preliminary data.</text>
</comment>
<gene>
    <name evidence="3" type="ORF">QBC37DRAFT_294390</name>
</gene>
<keyword evidence="4" id="KW-1185">Reference proteome</keyword>
<keyword evidence="1" id="KW-0812">Transmembrane</keyword>
<feature type="non-terminal residue" evidence="3">
    <location>
        <position position="1"/>
    </location>
</feature>
<feature type="transmembrane region" description="Helical" evidence="1">
    <location>
        <begin position="37"/>
        <end position="57"/>
    </location>
</feature>
<dbReference type="AlphaFoldDB" id="A0AAN7B660"/>
<dbReference type="Proteomes" id="UP001301769">
    <property type="component" value="Unassembled WGS sequence"/>
</dbReference>
<dbReference type="EMBL" id="MU858201">
    <property type="protein sequence ID" value="KAK4209560.1"/>
    <property type="molecule type" value="Genomic_DNA"/>
</dbReference>
<dbReference type="InterPro" id="IPR056120">
    <property type="entry name" value="DUF7703"/>
</dbReference>
<organism evidence="3 4">
    <name type="scientific">Rhypophila decipiens</name>
    <dbReference type="NCBI Taxonomy" id="261697"/>
    <lineage>
        <taxon>Eukaryota</taxon>
        <taxon>Fungi</taxon>
        <taxon>Dikarya</taxon>
        <taxon>Ascomycota</taxon>
        <taxon>Pezizomycotina</taxon>
        <taxon>Sordariomycetes</taxon>
        <taxon>Sordariomycetidae</taxon>
        <taxon>Sordariales</taxon>
        <taxon>Naviculisporaceae</taxon>
        <taxon>Rhypophila</taxon>
    </lineage>
</organism>
<evidence type="ECO:0000313" key="4">
    <source>
        <dbReference type="Proteomes" id="UP001301769"/>
    </source>
</evidence>
<dbReference type="Pfam" id="PF24802">
    <property type="entry name" value="DUF7703"/>
    <property type="match status" value="1"/>
</dbReference>
<dbReference type="PANTHER" id="PTHR37013">
    <property type="entry name" value="INTEGRAL MEMBRANE PROTEIN (AFU_ORTHOLOGUE AFUA_1G05950)-RELATED"/>
    <property type="match status" value="1"/>
</dbReference>
<keyword evidence="1" id="KW-1133">Transmembrane helix</keyword>
<evidence type="ECO:0000313" key="3">
    <source>
        <dbReference type="EMBL" id="KAK4209560.1"/>
    </source>
</evidence>
<reference evidence="3" key="2">
    <citation type="submission" date="2023-05" db="EMBL/GenBank/DDBJ databases">
        <authorList>
            <consortium name="Lawrence Berkeley National Laboratory"/>
            <person name="Steindorff A."/>
            <person name="Hensen N."/>
            <person name="Bonometti L."/>
            <person name="Westerberg I."/>
            <person name="Brannstrom I.O."/>
            <person name="Guillou S."/>
            <person name="Cros-Aarteil S."/>
            <person name="Calhoun S."/>
            <person name="Haridas S."/>
            <person name="Kuo A."/>
            <person name="Mondo S."/>
            <person name="Pangilinan J."/>
            <person name="Riley R."/>
            <person name="Labutti K."/>
            <person name="Andreopoulos B."/>
            <person name="Lipzen A."/>
            <person name="Chen C."/>
            <person name="Yanf M."/>
            <person name="Daum C."/>
            <person name="Ng V."/>
            <person name="Clum A."/>
            <person name="Ohm R."/>
            <person name="Martin F."/>
            <person name="Silar P."/>
            <person name="Natvig D."/>
            <person name="Lalanne C."/>
            <person name="Gautier V."/>
            <person name="Ament-Velasquez S.L."/>
            <person name="Kruys A."/>
            <person name="Hutchinson M.I."/>
            <person name="Powell A.J."/>
            <person name="Barry K."/>
            <person name="Miller A.N."/>
            <person name="Grigoriev I.V."/>
            <person name="Debuchy R."/>
            <person name="Gladieux P."/>
            <person name="Thoren M.H."/>
            <person name="Johannesson H."/>
        </authorList>
    </citation>
    <scope>NUCLEOTIDE SEQUENCE</scope>
    <source>
        <strain evidence="3">PSN293</strain>
    </source>
</reference>
<proteinExistence type="predicted"/>
<name>A0AAN7B660_9PEZI</name>
<keyword evidence="1" id="KW-0472">Membrane</keyword>
<feature type="transmembrane region" description="Helical" evidence="1">
    <location>
        <begin position="101"/>
        <end position="128"/>
    </location>
</feature>
<feature type="transmembrane region" description="Helical" evidence="1">
    <location>
        <begin position="184"/>
        <end position="204"/>
    </location>
</feature>
<feature type="domain" description="DUF7703" evidence="2">
    <location>
        <begin position="6"/>
        <end position="239"/>
    </location>
</feature>
<protein>
    <recommendedName>
        <fullName evidence="2">DUF7703 domain-containing protein</fullName>
    </recommendedName>
</protein>
<feature type="transmembrane region" description="Helical" evidence="1">
    <location>
        <begin position="63"/>
        <end position="89"/>
    </location>
</feature>
<feature type="transmembrane region" description="Helical" evidence="1">
    <location>
        <begin position="148"/>
        <end position="172"/>
    </location>
</feature>
<sequence length="343" mass="38122">SPAAVALIAAFCGIAFWMSLELLVLVHLTFRQRRGVYFWSIIITTLGIILQTTGYLLKAFENTWPPVLVTIICKLGWVSNVTGFSLVLWSRLHLIVNSPKILRSVLVMIIINAIVLHTPIVVFEFALMSPDPLIRGKFLYPMEIMERIQQTIFTLQEVIISGLYIYHTARFLHDGFAARTRKVVALLITVQIIAICFDAGLTTFDYMNMFTLKCTLHPFVYSVKLKLEFIVLNQLLTIVKRGLVPGLRTGNFGDLNITAGAGGKVEVAQSAMKEVKSVAVGIRGGDALADFGDEQSLADVVGRPDSQIMDSSSEENVKGVHGGERYVPDDVERQYLGRFTPEN</sequence>